<sequence>MAGAQYGGAEEFFVRLALAFEQEAIDQHVVIRGHSRRENRLRQGGVSIDTLPFRRYLDFRTRGKLTSIIRDWRPNIVLTWMSRASHACSKIRPDGSFVHVGRIGGYYKLKYFRGCE</sequence>
<dbReference type="SUPFAM" id="SSF53756">
    <property type="entry name" value="UDP-Glycosyltransferase/glycogen phosphorylase"/>
    <property type="match status" value="1"/>
</dbReference>
<evidence type="ECO:0008006" key="2">
    <source>
        <dbReference type="Google" id="ProtNLM"/>
    </source>
</evidence>
<feature type="non-terminal residue" evidence="1">
    <location>
        <position position="116"/>
    </location>
</feature>
<dbReference type="EMBL" id="UINC01073983">
    <property type="protein sequence ID" value="SVC10759.1"/>
    <property type="molecule type" value="Genomic_DNA"/>
</dbReference>
<gene>
    <name evidence="1" type="ORF">METZ01_LOCUS263613</name>
</gene>
<name>A0A382JGD2_9ZZZZ</name>
<evidence type="ECO:0000313" key="1">
    <source>
        <dbReference type="EMBL" id="SVC10759.1"/>
    </source>
</evidence>
<protein>
    <recommendedName>
        <fullName evidence="2">Glycosyltransferase subfamily 4-like N-terminal domain-containing protein</fullName>
    </recommendedName>
</protein>
<reference evidence="1" key="1">
    <citation type="submission" date="2018-05" db="EMBL/GenBank/DDBJ databases">
        <authorList>
            <person name="Lanie J.A."/>
            <person name="Ng W.-L."/>
            <person name="Kazmierczak K.M."/>
            <person name="Andrzejewski T.M."/>
            <person name="Davidsen T.M."/>
            <person name="Wayne K.J."/>
            <person name="Tettelin H."/>
            <person name="Glass J.I."/>
            <person name="Rusch D."/>
            <person name="Podicherti R."/>
            <person name="Tsui H.-C.T."/>
            <person name="Winkler M.E."/>
        </authorList>
    </citation>
    <scope>NUCLEOTIDE SEQUENCE</scope>
</reference>
<organism evidence="1">
    <name type="scientific">marine metagenome</name>
    <dbReference type="NCBI Taxonomy" id="408172"/>
    <lineage>
        <taxon>unclassified sequences</taxon>
        <taxon>metagenomes</taxon>
        <taxon>ecological metagenomes</taxon>
    </lineage>
</organism>
<proteinExistence type="predicted"/>
<dbReference type="AlphaFoldDB" id="A0A382JGD2"/>
<accession>A0A382JGD2</accession>
<dbReference type="Gene3D" id="3.40.50.2000">
    <property type="entry name" value="Glycogen Phosphorylase B"/>
    <property type="match status" value="1"/>
</dbReference>